<dbReference type="GO" id="GO:0007099">
    <property type="term" value="P:centriole replication"/>
    <property type="evidence" value="ECO:0007669"/>
    <property type="project" value="TreeGrafter"/>
</dbReference>
<keyword evidence="6 8" id="KW-0175">Coiled coil</keyword>
<evidence type="ECO:0000256" key="4">
    <source>
        <dbReference type="ARBA" id="ARBA00022490"/>
    </source>
</evidence>
<feature type="coiled-coil region" evidence="8">
    <location>
        <begin position="208"/>
        <end position="242"/>
    </location>
</feature>
<dbReference type="InterPro" id="IPR031470">
    <property type="entry name" value="CEP63/Deup1_N"/>
</dbReference>
<dbReference type="Pfam" id="PF25771">
    <property type="entry name" value="CC_CEP152-bind"/>
    <property type="match status" value="1"/>
</dbReference>
<dbReference type="EMBL" id="KK847604">
    <property type="protein sequence ID" value="KFP88884.1"/>
    <property type="molecule type" value="Genomic_DNA"/>
</dbReference>
<evidence type="ECO:0000256" key="2">
    <source>
        <dbReference type="ARBA" id="ARBA00007181"/>
    </source>
</evidence>
<keyword evidence="4" id="KW-0963">Cytoplasm</keyword>
<evidence type="ECO:0000256" key="9">
    <source>
        <dbReference type="SAM" id="MobiDB-lite"/>
    </source>
</evidence>
<accession>A0A091NJ30</accession>
<evidence type="ECO:0000256" key="1">
    <source>
        <dbReference type="ARBA" id="ARBA00004496"/>
    </source>
</evidence>
<organism evidence="12 13">
    <name type="scientific">Acanthisitta chloris</name>
    <name type="common">rifleman</name>
    <dbReference type="NCBI Taxonomy" id="57068"/>
    <lineage>
        <taxon>Eukaryota</taxon>
        <taxon>Metazoa</taxon>
        <taxon>Chordata</taxon>
        <taxon>Craniata</taxon>
        <taxon>Vertebrata</taxon>
        <taxon>Euteleostomi</taxon>
        <taxon>Archelosauria</taxon>
        <taxon>Archosauria</taxon>
        <taxon>Dinosauria</taxon>
        <taxon>Saurischia</taxon>
        <taxon>Theropoda</taxon>
        <taxon>Coelurosauria</taxon>
        <taxon>Aves</taxon>
        <taxon>Neognathae</taxon>
        <taxon>Neoaves</taxon>
        <taxon>Telluraves</taxon>
        <taxon>Australaves</taxon>
        <taxon>Passeriformes</taxon>
        <taxon>Acanthisittidae</taxon>
        <taxon>Acanthisitta</taxon>
    </lineage>
</organism>
<feature type="coiled-coil region" evidence="8">
    <location>
        <begin position="539"/>
        <end position="566"/>
    </location>
</feature>
<dbReference type="GO" id="GO:0098535">
    <property type="term" value="P:de novo centriole assembly involved in multi-ciliated epithelial cell differentiation"/>
    <property type="evidence" value="ECO:0007669"/>
    <property type="project" value="TreeGrafter"/>
</dbReference>
<feature type="coiled-coil region" evidence="8">
    <location>
        <begin position="52"/>
        <end position="97"/>
    </location>
</feature>
<dbReference type="Proteomes" id="UP000053537">
    <property type="component" value="Unassembled WGS sequence"/>
</dbReference>
<keyword evidence="13" id="KW-1185">Reference proteome</keyword>
<feature type="domain" description="CEP63/Deup1 N-terminal" evidence="10">
    <location>
        <begin position="3"/>
        <end position="263"/>
    </location>
</feature>
<dbReference type="Pfam" id="PF17045">
    <property type="entry name" value="CEP63"/>
    <property type="match status" value="1"/>
</dbReference>
<feature type="domain" description="CEP63/Deup1 CEP152 binding coiled coil" evidence="11">
    <location>
        <begin position="537"/>
        <end position="571"/>
    </location>
</feature>
<dbReference type="PANTHER" id="PTHR18875:SF5">
    <property type="entry name" value="DEUTEROSOME ASSEMBLY PROTEIN 1"/>
    <property type="match status" value="1"/>
</dbReference>
<keyword evidence="5" id="KW-0970">Cilium biogenesis/degradation</keyword>
<feature type="region of interest" description="Disordered" evidence="9">
    <location>
        <begin position="104"/>
        <end position="128"/>
    </location>
</feature>
<feature type="coiled-coil region" evidence="8">
    <location>
        <begin position="332"/>
        <end position="366"/>
    </location>
</feature>
<dbReference type="AlphaFoldDB" id="A0A091NJ30"/>
<feature type="compositionally biased region" description="Basic and acidic residues" evidence="9">
    <location>
        <begin position="111"/>
        <end position="120"/>
    </location>
</feature>
<evidence type="ECO:0000256" key="5">
    <source>
        <dbReference type="ARBA" id="ARBA00022794"/>
    </source>
</evidence>
<dbReference type="InterPro" id="IPR057656">
    <property type="entry name" value="CEP63/Deup1_CC"/>
</dbReference>
<evidence type="ECO:0000313" key="13">
    <source>
        <dbReference type="Proteomes" id="UP000053537"/>
    </source>
</evidence>
<reference evidence="12 13" key="1">
    <citation type="submission" date="2014-04" db="EMBL/GenBank/DDBJ databases">
        <title>Genome evolution of avian class.</title>
        <authorList>
            <person name="Zhang G."/>
            <person name="Li C."/>
        </authorList>
    </citation>
    <scope>NUCLEOTIDE SEQUENCE [LARGE SCALE GENOMIC DNA]</scope>
    <source>
        <strain evidence="12">BGI_N310</strain>
    </source>
</reference>
<evidence type="ECO:0000256" key="3">
    <source>
        <dbReference type="ARBA" id="ARBA00019105"/>
    </source>
</evidence>
<comment type="subcellular location">
    <subcellularLocation>
        <location evidence="1">Cytoplasm</location>
    </subcellularLocation>
</comment>
<evidence type="ECO:0000256" key="7">
    <source>
        <dbReference type="ARBA" id="ARBA00030704"/>
    </source>
</evidence>
<dbReference type="GO" id="GO:0005737">
    <property type="term" value="C:cytoplasm"/>
    <property type="evidence" value="ECO:0007669"/>
    <property type="project" value="UniProtKB-SubCell"/>
</dbReference>
<evidence type="ECO:0000256" key="6">
    <source>
        <dbReference type="ARBA" id="ARBA00023054"/>
    </source>
</evidence>
<name>A0A091NJ30_9PASS</name>
<dbReference type="GO" id="GO:0005814">
    <property type="term" value="C:centriole"/>
    <property type="evidence" value="ECO:0007669"/>
    <property type="project" value="TreeGrafter"/>
</dbReference>
<dbReference type="GO" id="GO:0030030">
    <property type="term" value="P:cell projection organization"/>
    <property type="evidence" value="ECO:0007669"/>
    <property type="project" value="UniProtKB-KW"/>
</dbReference>
<comment type="similarity">
    <text evidence="2">Belongs to the CEP63 family.</text>
</comment>
<feature type="non-terminal residue" evidence="12">
    <location>
        <position position="1"/>
    </location>
</feature>
<feature type="non-terminal residue" evidence="12">
    <location>
        <position position="579"/>
    </location>
</feature>
<evidence type="ECO:0000256" key="8">
    <source>
        <dbReference type="SAM" id="Coils"/>
    </source>
</evidence>
<dbReference type="PANTHER" id="PTHR18875">
    <property type="entry name" value="SARCOMA ANTIGEN NY-SAR-24/CYTOSKELETAL PROTEIN SOJO"/>
    <property type="match status" value="1"/>
</dbReference>
<gene>
    <name evidence="12" type="ORF">N310_00922</name>
</gene>
<proteinExistence type="inferred from homology"/>
<evidence type="ECO:0000313" key="12">
    <source>
        <dbReference type="EMBL" id="KFP88884.1"/>
    </source>
</evidence>
<protein>
    <recommendedName>
        <fullName evidence="3">Deuterosome assembly protein 1</fullName>
    </recommendedName>
    <alternativeName>
        <fullName evidence="7">Coiled-coil domain-containing protein 67</fullName>
    </alternativeName>
</protein>
<evidence type="ECO:0000259" key="11">
    <source>
        <dbReference type="Pfam" id="PF25771"/>
    </source>
</evidence>
<sequence>RASPCEAELQELVHQIDIMVNRKQVEWERKMRVLGEKMDIQDQELASAQSKLDQKCQEVGMLQQKLEDLEKTKYEMAQSYETQLQALKSQFSKLTHSYEKLQSHKLNQKQVESREKHEESLETPSDPRNLYKKLEEFKGKSGEWDKNGAICKNCPVCPDARQKLWPEKCNLFQRQIQNYQFQICNEKQNQEEVITYAQPESEKDELIIEKLKVTVNEIARNKNKLKEENLKLREDLKMYQTQCQVVIVFHGRLLEMRNELQSQHSLWRRMQLECQQLHTELLKIKEHKDMWVCRREQEDTLKDCGNNLCAGVLENSVQEMVQKIRDHVYREEQSHRSEQERMKTEISDLTEELHQKEITIATIMEKASLLERQLKMELEIKDKLLAKQQLLEFRYKVIKSENTHLKEMVENQESESCTVIYLCNKEHGNFTASGHKMKHENLRLQNSLVKLQNDTETLTLGCMEAYGEIEHSYQTHSKIQEKEESQLGSAVLALSSPNSLCTPSLLTGGHLLVFTNHDFLFIAQSPPEISLLATTEKFLQEEEKHTREFEERLNSHLEELQRYSENTLKKYARVQQSSY</sequence>
<dbReference type="GO" id="GO:0098536">
    <property type="term" value="C:deuterosome"/>
    <property type="evidence" value="ECO:0007669"/>
    <property type="project" value="TreeGrafter"/>
</dbReference>
<evidence type="ECO:0000259" key="10">
    <source>
        <dbReference type="Pfam" id="PF17045"/>
    </source>
</evidence>